<dbReference type="AlphaFoldDB" id="A0A645JEW6"/>
<keyword evidence="3" id="KW-1003">Cell membrane</keyword>
<keyword evidence="7" id="KW-0472">Membrane</keyword>
<evidence type="ECO:0000256" key="2">
    <source>
        <dbReference type="ARBA" id="ARBA00022448"/>
    </source>
</evidence>
<dbReference type="PANTHER" id="PTHR32024:SF1">
    <property type="entry name" value="KTR SYSTEM POTASSIUM UPTAKE PROTEIN B"/>
    <property type="match status" value="1"/>
</dbReference>
<evidence type="ECO:0000256" key="5">
    <source>
        <dbReference type="ARBA" id="ARBA00022989"/>
    </source>
</evidence>
<evidence type="ECO:0000256" key="1">
    <source>
        <dbReference type="ARBA" id="ARBA00004651"/>
    </source>
</evidence>
<comment type="subcellular location">
    <subcellularLocation>
        <location evidence="1">Cell membrane</location>
        <topology evidence="1">Multi-pass membrane protein</topology>
    </subcellularLocation>
</comment>
<evidence type="ECO:0000256" key="3">
    <source>
        <dbReference type="ARBA" id="ARBA00022475"/>
    </source>
</evidence>
<evidence type="ECO:0000256" key="6">
    <source>
        <dbReference type="ARBA" id="ARBA00023065"/>
    </source>
</evidence>
<reference evidence="8" key="1">
    <citation type="submission" date="2019-08" db="EMBL/GenBank/DDBJ databases">
        <authorList>
            <person name="Kucharzyk K."/>
            <person name="Murdoch R.W."/>
            <person name="Higgins S."/>
            <person name="Loffler F."/>
        </authorList>
    </citation>
    <scope>NUCLEOTIDE SEQUENCE</scope>
</reference>
<dbReference type="Pfam" id="PF02386">
    <property type="entry name" value="TrkH"/>
    <property type="match status" value="1"/>
</dbReference>
<organism evidence="8">
    <name type="scientific">bioreactor metagenome</name>
    <dbReference type="NCBI Taxonomy" id="1076179"/>
    <lineage>
        <taxon>unclassified sequences</taxon>
        <taxon>metagenomes</taxon>
        <taxon>ecological metagenomes</taxon>
    </lineage>
</organism>
<dbReference type="EMBL" id="VSSQ01139967">
    <property type="protein sequence ID" value="MPN62235.1"/>
    <property type="molecule type" value="Genomic_DNA"/>
</dbReference>
<dbReference type="GO" id="GO:0008324">
    <property type="term" value="F:monoatomic cation transmembrane transporter activity"/>
    <property type="evidence" value="ECO:0007669"/>
    <property type="project" value="InterPro"/>
</dbReference>
<evidence type="ECO:0000313" key="8">
    <source>
        <dbReference type="EMBL" id="MPN62235.1"/>
    </source>
</evidence>
<protein>
    <submittedName>
        <fullName evidence="8">Ktr system potassium uptake protein B</fullName>
    </submittedName>
</protein>
<dbReference type="GO" id="GO:0005886">
    <property type="term" value="C:plasma membrane"/>
    <property type="evidence" value="ECO:0007669"/>
    <property type="project" value="UniProtKB-SubCell"/>
</dbReference>
<gene>
    <name evidence="8" type="primary">ktrB_38</name>
    <name evidence="8" type="ORF">SDC9_209982</name>
</gene>
<keyword evidence="6" id="KW-0406">Ion transport</keyword>
<name>A0A645JEW6_9ZZZZ</name>
<keyword evidence="2" id="KW-0813">Transport</keyword>
<proteinExistence type="predicted"/>
<dbReference type="PANTHER" id="PTHR32024">
    <property type="entry name" value="TRK SYSTEM POTASSIUM UPTAKE PROTEIN TRKG-RELATED"/>
    <property type="match status" value="1"/>
</dbReference>
<accession>A0A645JEW6</accession>
<evidence type="ECO:0000256" key="4">
    <source>
        <dbReference type="ARBA" id="ARBA00022692"/>
    </source>
</evidence>
<evidence type="ECO:0000256" key="7">
    <source>
        <dbReference type="ARBA" id="ARBA00023136"/>
    </source>
</evidence>
<keyword evidence="4" id="KW-0812">Transmembrane</keyword>
<sequence length="68" mass="7487">MQVLFEVVSGFGTVGLSTGITPYLTDFSKLVLCLTMFVGRLGPLTIACIWSYQPESHITYVEERVTIG</sequence>
<comment type="caution">
    <text evidence="8">The sequence shown here is derived from an EMBL/GenBank/DDBJ whole genome shotgun (WGS) entry which is preliminary data.</text>
</comment>
<dbReference type="InterPro" id="IPR003445">
    <property type="entry name" value="Cat_transpt"/>
</dbReference>
<keyword evidence="5" id="KW-1133">Transmembrane helix</keyword>
<dbReference type="GO" id="GO:0030001">
    <property type="term" value="P:metal ion transport"/>
    <property type="evidence" value="ECO:0007669"/>
    <property type="project" value="UniProtKB-ARBA"/>
</dbReference>